<dbReference type="EMBL" id="JAPUUL010000664">
    <property type="protein sequence ID" value="KAJ8129775.1"/>
    <property type="molecule type" value="Genomic_DNA"/>
</dbReference>
<evidence type="ECO:0000313" key="1">
    <source>
        <dbReference type="EMBL" id="KAJ8129775.1"/>
    </source>
</evidence>
<reference evidence="1" key="1">
    <citation type="submission" date="2022-12" db="EMBL/GenBank/DDBJ databases">
        <title>Genome Sequence of Lasiodiplodia mahajangana.</title>
        <authorList>
            <person name="Buettner E."/>
        </authorList>
    </citation>
    <scope>NUCLEOTIDE SEQUENCE</scope>
    <source>
        <strain evidence="1">VT137</strain>
    </source>
</reference>
<dbReference type="Proteomes" id="UP001153332">
    <property type="component" value="Unassembled WGS sequence"/>
</dbReference>
<gene>
    <name evidence="1" type="ORF">O1611_g3855</name>
</gene>
<organism evidence="1 2">
    <name type="scientific">Lasiodiplodia mahajangana</name>
    <dbReference type="NCBI Taxonomy" id="1108764"/>
    <lineage>
        <taxon>Eukaryota</taxon>
        <taxon>Fungi</taxon>
        <taxon>Dikarya</taxon>
        <taxon>Ascomycota</taxon>
        <taxon>Pezizomycotina</taxon>
        <taxon>Dothideomycetes</taxon>
        <taxon>Dothideomycetes incertae sedis</taxon>
        <taxon>Botryosphaeriales</taxon>
        <taxon>Botryosphaeriaceae</taxon>
        <taxon>Lasiodiplodia</taxon>
    </lineage>
</organism>
<protein>
    <submittedName>
        <fullName evidence="1">Uncharacterized protein</fullName>
    </submittedName>
</protein>
<evidence type="ECO:0000313" key="2">
    <source>
        <dbReference type="Proteomes" id="UP001153332"/>
    </source>
</evidence>
<name>A0ACC2JQQ1_9PEZI</name>
<keyword evidence="2" id="KW-1185">Reference proteome</keyword>
<comment type="caution">
    <text evidence="1">The sequence shown here is derived from an EMBL/GenBank/DDBJ whole genome shotgun (WGS) entry which is preliminary data.</text>
</comment>
<proteinExistence type="predicted"/>
<accession>A0ACC2JQQ1</accession>
<sequence>MASTDGPALVEAMQKLHLVDPANDFNIDDILFQQRPRKRVKQDAGDLKARLEKKYLTPSSAPWTPRPCLATASPPSPSTRPTSAASRTLLTRTSTAVRLTALPGQGSMPM</sequence>